<feature type="domain" description="GFO/IDH/MocA-like oxidoreductase" evidence="3">
    <location>
        <begin position="148"/>
        <end position="246"/>
    </location>
</feature>
<dbReference type="SUPFAM" id="SSF51735">
    <property type="entry name" value="NAD(P)-binding Rossmann-fold domains"/>
    <property type="match status" value="1"/>
</dbReference>
<dbReference type="Pfam" id="PF01408">
    <property type="entry name" value="GFO_IDH_MocA"/>
    <property type="match status" value="1"/>
</dbReference>
<dbReference type="InterPro" id="IPR000683">
    <property type="entry name" value="Gfo/Idh/MocA-like_OxRdtase_N"/>
</dbReference>
<comment type="caution">
    <text evidence="4">The sequence shown here is derived from an EMBL/GenBank/DDBJ whole genome shotgun (WGS) entry which is preliminary data.</text>
</comment>
<keyword evidence="5" id="KW-1185">Reference proteome</keyword>
<dbReference type="RefSeq" id="WP_344297396.1">
    <property type="nucleotide sequence ID" value="NZ_BAAAQW010000001.1"/>
</dbReference>
<evidence type="ECO:0000259" key="3">
    <source>
        <dbReference type="Pfam" id="PF22725"/>
    </source>
</evidence>
<accession>A0ABP5N9M3</accession>
<dbReference type="EMBL" id="BAAAQW010000001">
    <property type="protein sequence ID" value="GAA2196284.1"/>
    <property type="molecule type" value="Genomic_DNA"/>
</dbReference>
<evidence type="ECO:0000256" key="1">
    <source>
        <dbReference type="ARBA" id="ARBA00023027"/>
    </source>
</evidence>
<dbReference type="SUPFAM" id="SSF55347">
    <property type="entry name" value="Glyceraldehyde-3-phosphate dehydrogenase-like, C-terminal domain"/>
    <property type="match status" value="1"/>
</dbReference>
<dbReference type="PANTHER" id="PTHR43249:SF1">
    <property type="entry name" value="D-GLUCOSIDE 3-DEHYDROGENASE"/>
    <property type="match status" value="1"/>
</dbReference>
<evidence type="ECO:0000259" key="2">
    <source>
        <dbReference type="Pfam" id="PF01408"/>
    </source>
</evidence>
<dbReference type="InterPro" id="IPR052515">
    <property type="entry name" value="Gfo/Idh/MocA_Oxidoreductase"/>
</dbReference>
<dbReference type="InterPro" id="IPR036291">
    <property type="entry name" value="NAD(P)-bd_dom_sf"/>
</dbReference>
<keyword evidence="1" id="KW-0520">NAD</keyword>
<dbReference type="PANTHER" id="PTHR43249">
    <property type="entry name" value="UDP-N-ACETYL-2-AMINO-2-DEOXY-D-GLUCURONATE OXIDASE"/>
    <property type="match status" value="1"/>
</dbReference>
<gene>
    <name evidence="4" type="ORF">GCM10009849_00780</name>
</gene>
<dbReference type="Gene3D" id="3.30.360.10">
    <property type="entry name" value="Dihydrodipicolinate Reductase, domain 2"/>
    <property type="match status" value="1"/>
</dbReference>
<dbReference type="InterPro" id="IPR055170">
    <property type="entry name" value="GFO_IDH_MocA-like_dom"/>
</dbReference>
<feature type="domain" description="Gfo/Idh/MocA-like oxidoreductase N-terminal" evidence="2">
    <location>
        <begin position="15"/>
        <end position="125"/>
    </location>
</feature>
<dbReference type="Proteomes" id="UP001500432">
    <property type="component" value="Unassembled WGS sequence"/>
</dbReference>
<sequence length="356" mass="37502">MPTDAPPPSPSDSLRSAVVGCGDISAQHIAAIAALAEGGHARLAAVVDRDPGRRRAAAKAHGVPAFAGLGELLAEGAADVVHLCTPHGDHAALAEQALAAGVHVLTEKPVAHTLGDAEALISASDRAWAAAGTQLGVCFQNRYNAPVLALRRLLHDGNLGRILGAQATVMWHRPPSYYEARPWRGTWSGSGGGLLMNQAIHTLDLLQWLVGPAQVVDGRASTRALQGVIEVEDTADILLEHAAHDGAAVRSVFFATNANAVNAPVTLDIQTERAELSLRGALTVRQADGRVEVVEETGVLPGERSYWGASHQLLIADFYRAVAAGERFWIGAEAATASLRLIKDVYARSYPPGEWV</sequence>
<name>A0ABP5N9M3_9MICC</name>
<evidence type="ECO:0000313" key="4">
    <source>
        <dbReference type="EMBL" id="GAA2196284.1"/>
    </source>
</evidence>
<organism evidence="4 5">
    <name type="scientific">Sinomonas flava</name>
    <dbReference type="NCBI Taxonomy" id="496857"/>
    <lineage>
        <taxon>Bacteria</taxon>
        <taxon>Bacillati</taxon>
        <taxon>Actinomycetota</taxon>
        <taxon>Actinomycetes</taxon>
        <taxon>Micrococcales</taxon>
        <taxon>Micrococcaceae</taxon>
        <taxon>Sinomonas</taxon>
    </lineage>
</organism>
<protein>
    <submittedName>
        <fullName evidence="4">Gfo/Idh/MocA family oxidoreductase</fullName>
    </submittedName>
</protein>
<evidence type="ECO:0000313" key="5">
    <source>
        <dbReference type="Proteomes" id="UP001500432"/>
    </source>
</evidence>
<dbReference type="Pfam" id="PF22725">
    <property type="entry name" value="GFO_IDH_MocA_C3"/>
    <property type="match status" value="1"/>
</dbReference>
<proteinExistence type="predicted"/>
<dbReference type="Gene3D" id="3.40.50.720">
    <property type="entry name" value="NAD(P)-binding Rossmann-like Domain"/>
    <property type="match status" value="1"/>
</dbReference>
<reference evidence="5" key="1">
    <citation type="journal article" date="2019" name="Int. J. Syst. Evol. Microbiol.">
        <title>The Global Catalogue of Microorganisms (GCM) 10K type strain sequencing project: providing services to taxonomists for standard genome sequencing and annotation.</title>
        <authorList>
            <consortium name="The Broad Institute Genomics Platform"/>
            <consortium name="The Broad Institute Genome Sequencing Center for Infectious Disease"/>
            <person name="Wu L."/>
            <person name="Ma J."/>
        </authorList>
    </citation>
    <scope>NUCLEOTIDE SEQUENCE [LARGE SCALE GENOMIC DNA]</scope>
    <source>
        <strain evidence="5">JCM 16034</strain>
    </source>
</reference>